<sequence>MRAHFVQAIGLPAAVAGEKPKLSLLMSGGLHQIWKKAVNGSLKWNQTEESDNMHFPVDIAQVPDMFL</sequence>
<reference evidence="1" key="1">
    <citation type="submission" date="2023-04" db="EMBL/GenBank/DDBJ databases">
        <title>Phytophthora lilii NBRC 32176.</title>
        <authorList>
            <person name="Ichikawa N."/>
            <person name="Sato H."/>
            <person name="Tonouchi N."/>
        </authorList>
    </citation>
    <scope>NUCLEOTIDE SEQUENCE</scope>
    <source>
        <strain evidence="1">NBRC 32176</strain>
    </source>
</reference>
<evidence type="ECO:0000313" key="1">
    <source>
        <dbReference type="EMBL" id="GMF21439.1"/>
    </source>
</evidence>
<dbReference type="EMBL" id="BSXW01000407">
    <property type="protein sequence ID" value="GMF21439.1"/>
    <property type="molecule type" value="Genomic_DNA"/>
</dbReference>
<protein>
    <submittedName>
        <fullName evidence="1">Unnamed protein product</fullName>
    </submittedName>
</protein>
<accession>A0A9W6TXD1</accession>
<proteinExistence type="predicted"/>
<gene>
    <name evidence="1" type="ORF">Plil01_000846500</name>
</gene>
<dbReference type="Proteomes" id="UP001165083">
    <property type="component" value="Unassembled WGS sequence"/>
</dbReference>
<evidence type="ECO:0000313" key="2">
    <source>
        <dbReference type="Proteomes" id="UP001165083"/>
    </source>
</evidence>
<name>A0A9W6TXD1_9STRA</name>
<comment type="caution">
    <text evidence="1">The sequence shown here is derived from an EMBL/GenBank/DDBJ whole genome shotgun (WGS) entry which is preliminary data.</text>
</comment>
<dbReference type="AlphaFoldDB" id="A0A9W6TXD1"/>
<keyword evidence="2" id="KW-1185">Reference proteome</keyword>
<organism evidence="1 2">
    <name type="scientific">Phytophthora lilii</name>
    <dbReference type="NCBI Taxonomy" id="2077276"/>
    <lineage>
        <taxon>Eukaryota</taxon>
        <taxon>Sar</taxon>
        <taxon>Stramenopiles</taxon>
        <taxon>Oomycota</taxon>
        <taxon>Peronosporomycetes</taxon>
        <taxon>Peronosporales</taxon>
        <taxon>Peronosporaceae</taxon>
        <taxon>Phytophthora</taxon>
    </lineage>
</organism>